<gene>
    <name evidence="2" type="ORF">E2562_002331</name>
</gene>
<feature type="region of interest" description="Disordered" evidence="1">
    <location>
        <begin position="21"/>
        <end position="78"/>
    </location>
</feature>
<dbReference type="AlphaFoldDB" id="A0A6G1BIQ3"/>
<organism evidence="2 3">
    <name type="scientific">Oryza meyeriana var. granulata</name>
    <dbReference type="NCBI Taxonomy" id="110450"/>
    <lineage>
        <taxon>Eukaryota</taxon>
        <taxon>Viridiplantae</taxon>
        <taxon>Streptophyta</taxon>
        <taxon>Embryophyta</taxon>
        <taxon>Tracheophyta</taxon>
        <taxon>Spermatophyta</taxon>
        <taxon>Magnoliopsida</taxon>
        <taxon>Liliopsida</taxon>
        <taxon>Poales</taxon>
        <taxon>Poaceae</taxon>
        <taxon>BOP clade</taxon>
        <taxon>Oryzoideae</taxon>
        <taxon>Oryzeae</taxon>
        <taxon>Oryzinae</taxon>
        <taxon>Oryza</taxon>
        <taxon>Oryza meyeriana</taxon>
    </lineage>
</organism>
<proteinExistence type="predicted"/>
<keyword evidence="3" id="KW-1185">Reference proteome</keyword>
<reference evidence="2 3" key="1">
    <citation type="submission" date="2019-11" db="EMBL/GenBank/DDBJ databases">
        <title>Whole genome sequence of Oryza granulata.</title>
        <authorList>
            <person name="Li W."/>
        </authorList>
    </citation>
    <scope>NUCLEOTIDE SEQUENCE [LARGE SCALE GENOMIC DNA]</scope>
    <source>
        <strain evidence="3">cv. Menghai</strain>
        <tissue evidence="2">Leaf</tissue>
    </source>
</reference>
<dbReference type="EMBL" id="SPHZ02000012">
    <property type="protein sequence ID" value="KAF0887614.1"/>
    <property type="molecule type" value="Genomic_DNA"/>
</dbReference>
<evidence type="ECO:0000256" key="1">
    <source>
        <dbReference type="SAM" id="MobiDB-lite"/>
    </source>
</evidence>
<protein>
    <submittedName>
        <fullName evidence="2">Uncharacterized protein</fullName>
    </submittedName>
</protein>
<accession>A0A6G1BIQ3</accession>
<name>A0A6G1BIQ3_9ORYZ</name>
<evidence type="ECO:0000313" key="2">
    <source>
        <dbReference type="EMBL" id="KAF0887614.1"/>
    </source>
</evidence>
<evidence type="ECO:0000313" key="3">
    <source>
        <dbReference type="Proteomes" id="UP000479710"/>
    </source>
</evidence>
<comment type="caution">
    <text evidence="2">The sequence shown here is derived from an EMBL/GenBank/DDBJ whole genome shotgun (WGS) entry which is preliminary data.</text>
</comment>
<feature type="compositionally biased region" description="Low complexity" evidence="1">
    <location>
        <begin position="34"/>
        <end position="47"/>
    </location>
</feature>
<dbReference type="Proteomes" id="UP000479710">
    <property type="component" value="Unassembled WGS sequence"/>
</dbReference>
<sequence>MGVGLPAVRRPNHGGVAYSRFGEAEEAPGRRAGRAAGAPCRQSQSGRQSRRPGQAERRAIGAVDGRPAGRRTGGGRES</sequence>